<feature type="non-terminal residue" evidence="1">
    <location>
        <position position="1"/>
    </location>
</feature>
<name>A0A8S3JWB5_9BILA</name>
<sequence>MKRQANNYTDSSNKRIGTLESLWLKEKKADEPSNSTCTTVDACIEKQDRVAANYNASSCDISISVDHPPVRPVLSTYPVNNESRSFQSQ</sequence>
<comment type="caution">
    <text evidence="1">The sequence shown here is derived from an EMBL/GenBank/DDBJ whole genome shotgun (WGS) entry which is preliminary data.</text>
</comment>
<dbReference type="Proteomes" id="UP000681720">
    <property type="component" value="Unassembled WGS sequence"/>
</dbReference>
<gene>
    <name evidence="1" type="ORF">GIL414_LOCUS85426</name>
</gene>
<evidence type="ECO:0000313" key="2">
    <source>
        <dbReference type="Proteomes" id="UP000681720"/>
    </source>
</evidence>
<reference evidence="1" key="1">
    <citation type="submission" date="2021-02" db="EMBL/GenBank/DDBJ databases">
        <authorList>
            <person name="Nowell W R."/>
        </authorList>
    </citation>
    <scope>NUCLEOTIDE SEQUENCE</scope>
</reference>
<organism evidence="1 2">
    <name type="scientific">Rotaria magnacalcarata</name>
    <dbReference type="NCBI Taxonomy" id="392030"/>
    <lineage>
        <taxon>Eukaryota</taxon>
        <taxon>Metazoa</taxon>
        <taxon>Spiralia</taxon>
        <taxon>Gnathifera</taxon>
        <taxon>Rotifera</taxon>
        <taxon>Eurotatoria</taxon>
        <taxon>Bdelloidea</taxon>
        <taxon>Philodinida</taxon>
        <taxon>Philodinidae</taxon>
        <taxon>Rotaria</taxon>
    </lineage>
</organism>
<proteinExistence type="predicted"/>
<evidence type="ECO:0000313" key="1">
    <source>
        <dbReference type="EMBL" id="CAF5223129.1"/>
    </source>
</evidence>
<accession>A0A8S3JWB5</accession>
<protein>
    <submittedName>
        <fullName evidence="1">Uncharacterized protein</fullName>
    </submittedName>
</protein>
<dbReference type="EMBL" id="CAJOBJ010370381">
    <property type="protein sequence ID" value="CAF5223129.1"/>
    <property type="molecule type" value="Genomic_DNA"/>
</dbReference>
<dbReference type="AlphaFoldDB" id="A0A8S3JWB5"/>